<reference evidence="2 3" key="1">
    <citation type="journal article" date="2015" name="Proc. Natl. Acad. Sci. U.S.A.">
        <title>The resurrection genome of Boea hygrometrica: A blueprint for survival of dehydration.</title>
        <authorList>
            <person name="Xiao L."/>
            <person name="Yang G."/>
            <person name="Zhang L."/>
            <person name="Yang X."/>
            <person name="Zhao S."/>
            <person name="Ji Z."/>
            <person name="Zhou Q."/>
            <person name="Hu M."/>
            <person name="Wang Y."/>
            <person name="Chen M."/>
            <person name="Xu Y."/>
            <person name="Jin H."/>
            <person name="Xiao X."/>
            <person name="Hu G."/>
            <person name="Bao F."/>
            <person name="Hu Y."/>
            <person name="Wan P."/>
            <person name="Li L."/>
            <person name="Deng X."/>
            <person name="Kuang T."/>
            <person name="Xiang C."/>
            <person name="Zhu J.K."/>
            <person name="Oliver M.J."/>
            <person name="He Y."/>
        </authorList>
    </citation>
    <scope>NUCLEOTIDE SEQUENCE [LARGE SCALE GENOMIC DNA]</scope>
    <source>
        <strain evidence="3">cv. XS01</strain>
    </source>
</reference>
<organism evidence="2 3">
    <name type="scientific">Dorcoceras hygrometricum</name>
    <dbReference type="NCBI Taxonomy" id="472368"/>
    <lineage>
        <taxon>Eukaryota</taxon>
        <taxon>Viridiplantae</taxon>
        <taxon>Streptophyta</taxon>
        <taxon>Embryophyta</taxon>
        <taxon>Tracheophyta</taxon>
        <taxon>Spermatophyta</taxon>
        <taxon>Magnoliopsida</taxon>
        <taxon>eudicotyledons</taxon>
        <taxon>Gunneridae</taxon>
        <taxon>Pentapetalae</taxon>
        <taxon>asterids</taxon>
        <taxon>lamiids</taxon>
        <taxon>Lamiales</taxon>
        <taxon>Gesneriaceae</taxon>
        <taxon>Didymocarpoideae</taxon>
        <taxon>Trichosporeae</taxon>
        <taxon>Loxocarpinae</taxon>
        <taxon>Dorcoceras</taxon>
    </lineage>
</organism>
<gene>
    <name evidence="2" type="ORF">F511_28098</name>
</gene>
<evidence type="ECO:0000256" key="1">
    <source>
        <dbReference type="SAM" id="MobiDB-lite"/>
    </source>
</evidence>
<protein>
    <submittedName>
        <fullName evidence="2">UDP-glucose 6-dehydrogenase</fullName>
    </submittedName>
</protein>
<name>A0A2Z7D5M2_9LAMI</name>
<evidence type="ECO:0000313" key="2">
    <source>
        <dbReference type="EMBL" id="KZV53659.1"/>
    </source>
</evidence>
<keyword evidence="3" id="KW-1185">Reference proteome</keyword>
<feature type="region of interest" description="Disordered" evidence="1">
    <location>
        <begin position="129"/>
        <end position="152"/>
    </location>
</feature>
<evidence type="ECO:0000313" key="3">
    <source>
        <dbReference type="Proteomes" id="UP000250235"/>
    </source>
</evidence>
<dbReference type="Proteomes" id="UP000250235">
    <property type="component" value="Unassembled WGS sequence"/>
</dbReference>
<dbReference type="EMBL" id="KQ990106">
    <property type="protein sequence ID" value="KZV53659.1"/>
    <property type="molecule type" value="Genomic_DNA"/>
</dbReference>
<sequence length="193" mass="21049">MDVFATAFQLSTEGFVSFSELPSKAVADMKALFSGNGVPLRPPNKKEDMKVEYRLLHDIVAKSLCAKDSSFDLVTSKKQVISGFAVPLSILLERLVKAELGESVVLHPLKVLNNRSVLTYMKKNQVVAQSGESSKAPGDTASENKFTDDDTGNQLATHFLPKIDPAAKGKKIQEAFARQNPVEKNFLLVIQAA</sequence>
<dbReference type="AlphaFoldDB" id="A0A2Z7D5M2"/>
<accession>A0A2Z7D5M2</accession>
<proteinExistence type="predicted"/>